<evidence type="ECO:0000313" key="2">
    <source>
        <dbReference type="EMBL" id="KAF2735868.1"/>
    </source>
</evidence>
<feature type="compositionally biased region" description="Polar residues" evidence="1">
    <location>
        <begin position="59"/>
        <end position="68"/>
    </location>
</feature>
<dbReference type="EMBL" id="ML996131">
    <property type="protein sequence ID" value="KAF2735868.1"/>
    <property type="molecule type" value="Genomic_DNA"/>
</dbReference>
<keyword evidence="3" id="KW-1185">Reference proteome</keyword>
<feature type="compositionally biased region" description="Basic and acidic residues" evidence="1">
    <location>
        <begin position="87"/>
        <end position="101"/>
    </location>
</feature>
<feature type="compositionally biased region" description="Basic and acidic residues" evidence="1">
    <location>
        <begin position="49"/>
        <end position="58"/>
    </location>
</feature>
<evidence type="ECO:0000256" key="1">
    <source>
        <dbReference type="SAM" id="MobiDB-lite"/>
    </source>
</evidence>
<dbReference type="OrthoDB" id="4220319at2759"/>
<feature type="compositionally biased region" description="Low complexity" evidence="1">
    <location>
        <begin position="72"/>
        <end position="81"/>
    </location>
</feature>
<dbReference type="AlphaFoldDB" id="A0A9P4V461"/>
<evidence type="ECO:0000313" key="3">
    <source>
        <dbReference type="Proteomes" id="UP000799444"/>
    </source>
</evidence>
<feature type="region of interest" description="Disordered" evidence="1">
    <location>
        <begin position="38"/>
        <end position="146"/>
    </location>
</feature>
<feature type="compositionally biased region" description="Gly residues" evidence="1">
    <location>
        <begin position="135"/>
        <end position="146"/>
    </location>
</feature>
<dbReference type="PANTHER" id="PTHR42090">
    <property type="match status" value="1"/>
</dbReference>
<comment type="caution">
    <text evidence="2">The sequence shown here is derived from an EMBL/GenBank/DDBJ whole genome shotgun (WGS) entry which is preliminary data.</text>
</comment>
<gene>
    <name evidence="2" type="ORF">EJ04DRAFT_511487</name>
</gene>
<proteinExistence type="predicted"/>
<dbReference type="PANTHER" id="PTHR42090:SF1">
    <property type="match status" value="1"/>
</dbReference>
<accession>A0A9P4V461</accession>
<organism evidence="2 3">
    <name type="scientific">Polyplosphaeria fusca</name>
    <dbReference type="NCBI Taxonomy" id="682080"/>
    <lineage>
        <taxon>Eukaryota</taxon>
        <taxon>Fungi</taxon>
        <taxon>Dikarya</taxon>
        <taxon>Ascomycota</taxon>
        <taxon>Pezizomycotina</taxon>
        <taxon>Dothideomycetes</taxon>
        <taxon>Pleosporomycetidae</taxon>
        <taxon>Pleosporales</taxon>
        <taxon>Tetraplosphaeriaceae</taxon>
        <taxon>Polyplosphaeria</taxon>
    </lineage>
</organism>
<protein>
    <submittedName>
        <fullName evidence="2">Uncharacterized protein</fullName>
    </submittedName>
</protein>
<reference evidence="2" key="1">
    <citation type="journal article" date="2020" name="Stud. Mycol.">
        <title>101 Dothideomycetes genomes: a test case for predicting lifestyles and emergence of pathogens.</title>
        <authorList>
            <person name="Haridas S."/>
            <person name="Albert R."/>
            <person name="Binder M."/>
            <person name="Bloem J."/>
            <person name="Labutti K."/>
            <person name="Salamov A."/>
            <person name="Andreopoulos B."/>
            <person name="Baker S."/>
            <person name="Barry K."/>
            <person name="Bills G."/>
            <person name="Bluhm B."/>
            <person name="Cannon C."/>
            <person name="Castanera R."/>
            <person name="Culley D."/>
            <person name="Daum C."/>
            <person name="Ezra D."/>
            <person name="Gonzalez J."/>
            <person name="Henrissat B."/>
            <person name="Kuo A."/>
            <person name="Liang C."/>
            <person name="Lipzen A."/>
            <person name="Lutzoni F."/>
            <person name="Magnuson J."/>
            <person name="Mondo S."/>
            <person name="Nolan M."/>
            <person name="Ohm R."/>
            <person name="Pangilinan J."/>
            <person name="Park H.-J."/>
            <person name="Ramirez L."/>
            <person name="Alfaro M."/>
            <person name="Sun H."/>
            <person name="Tritt A."/>
            <person name="Yoshinaga Y."/>
            <person name="Zwiers L.-H."/>
            <person name="Turgeon B."/>
            <person name="Goodwin S."/>
            <person name="Spatafora J."/>
            <person name="Crous P."/>
            <person name="Grigoriev I."/>
        </authorList>
    </citation>
    <scope>NUCLEOTIDE SEQUENCE</scope>
    <source>
        <strain evidence="2">CBS 125425</strain>
    </source>
</reference>
<sequence>MSVHRCLASRRALTRLNSFRTFSYHPASLPVSITATTRPFSSTSTALLPRKDTQDKDSLNPTSTEYSKSGSDDAAAAGDAAFNPNKTRPEEEKKTSNKESEGAGSLDVSPGNPEVSKPRGDQEGGATGSPRTSASGGGSAPKSGSG</sequence>
<name>A0A9P4V461_9PLEO</name>
<dbReference type="Proteomes" id="UP000799444">
    <property type="component" value="Unassembled WGS sequence"/>
</dbReference>